<dbReference type="GO" id="GO:0000334">
    <property type="term" value="F:3-hydroxyanthranilate 3,4-dioxygenase activity"/>
    <property type="evidence" value="ECO:0007669"/>
    <property type="project" value="InterPro"/>
</dbReference>
<evidence type="ECO:0000256" key="5">
    <source>
        <dbReference type="ARBA" id="ARBA00022964"/>
    </source>
</evidence>
<evidence type="ECO:0000256" key="7">
    <source>
        <dbReference type="ARBA" id="ARBA00023004"/>
    </source>
</evidence>
<dbReference type="NCBIfam" id="NF009763">
    <property type="entry name" value="PRK13264.1"/>
    <property type="match status" value="1"/>
</dbReference>
<name>A0A382EJ63_9ZZZZ</name>
<evidence type="ECO:0000256" key="4">
    <source>
        <dbReference type="ARBA" id="ARBA00022723"/>
    </source>
</evidence>
<dbReference type="SUPFAM" id="SSF51182">
    <property type="entry name" value="RmlC-like cupins"/>
    <property type="match status" value="1"/>
</dbReference>
<sequence length="184" mass="21220">MNHQTTRRNIMAVTPPFNFNGWIEEHRHLLKPPVGNQCVYTEAEDFIVMIVGGPNARKDYHYNEGEEFFFQIEGDIVLKIIDDGKPVDISIKEGEIFLLPPKVPHSPQRPANTVGLVMELIRKDGAKQDGFMWFCESCNEKLYDEYFHLEDIVKQLPPVMNRFFESQECRTCKNCGVVMEAPAN</sequence>
<evidence type="ECO:0000256" key="3">
    <source>
        <dbReference type="ARBA" id="ARBA00022642"/>
    </source>
</evidence>
<gene>
    <name evidence="8" type="ORF">METZ01_LOCUS203359</name>
</gene>
<organism evidence="8">
    <name type="scientific">marine metagenome</name>
    <dbReference type="NCBI Taxonomy" id="408172"/>
    <lineage>
        <taxon>unclassified sequences</taxon>
        <taxon>metagenomes</taxon>
        <taxon>ecological metagenomes</taxon>
    </lineage>
</organism>
<reference evidence="8" key="1">
    <citation type="submission" date="2018-05" db="EMBL/GenBank/DDBJ databases">
        <authorList>
            <person name="Lanie J.A."/>
            <person name="Ng W.-L."/>
            <person name="Kazmierczak K.M."/>
            <person name="Andrzejewski T.M."/>
            <person name="Davidsen T.M."/>
            <person name="Wayne K.J."/>
            <person name="Tettelin H."/>
            <person name="Glass J.I."/>
            <person name="Rusch D."/>
            <person name="Podicherti R."/>
            <person name="Tsui H.-C.T."/>
            <person name="Winkler M.E."/>
        </authorList>
    </citation>
    <scope>NUCLEOTIDE SEQUENCE</scope>
</reference>
<keyword evidence="5" id="KW-0223">Dioxygenase</keyword>
<dbReference type="HAMAP" id="MF_00825">
    <property type="entry name" value="3_HAO"/>
    <property type="match status" value="1"/>
</dbReference>
<dbReference type="EMBL" id="UINC01044699">
    <property type="protein sequence ID" value="SVB50505.1"/>
    <property type="molecule type" value="Genomic_DNA"/>
</dbReference>
<keyword evidence="7" id="KW-0408">Iron</keyword>
<keyword evidence="3" id="KW-0662">Pyridine nucleotide biosynthesis</keyword>
<comment type="cofactor">
    <cofactor evidence="1">
        <name>Fe(2+)</name>
        <dbReference type="ChEBI" id="CHEBI:29033"/>
    </cofactor>
</comment>
<dbReference type="Pfam" id="PF06052">
    <property type="entry name" value="3-HAO"/>
    <property type="match status" value="1"/>
</dbReference>
<dbReference type="InterPro" id="IPR011051">
    <property type="entry name" value="RmlC_Cupin_sf"/>
</dbReference>
<keyword evidence="4" id="KW-0479">Metal-binding</keyword>
<evidence type="ECO:0000256" key="2">
    <source>
        <dbReference type="ARBA" id="ARBA00002752"/>
    </source>
</evidence>
<dbReference type="InterPro" id="IPR010329">
    <property type="entry name" value="3hydroanth_dOase"/>
</dbReference>
<dbReference type="CDD" id="cd06123">
    <property type="entry name" value="cupin_HAO"/>
    <property type="match status" value="1"/>
</dbReference>
<evidence type="ECO:0000313" key="8">
    <source>
        <dbReference type="EMBL" id="SVB50505.1"/>
    </source>
</evidence>
<comment type="function">
    <text evidence="2">Catalyzes the oxidative ring opening of 3-hydroxyanthranilate to 2-amino-3-carboxymuconate semialdehyde, which spontaneously cyclizes to quinolinate.</text>
</comment>
<proteinExistence type="inferred from homology"/>
<dbReference type="InterPro" id="IPR014710">
    <property type="entry name" value="RmlC-like_jellyroll"/>
</dbReference>
<dbReference type="PANTHER" id="PTHR15497:SF1">
    <property type="entry name" value="3-HYDROXYANTHRANILATE 3,4-DIOXYGENASE"/>
    <property type="match status" value="1"/>
</dbReference>
<dbReference type="Gene3D" id="2.60.120.10">
    <property type="entry name" value="Jelly Rolls"/>
    <property type="match status" value="1"/>
</dbReference>
<dbReference type="AlphaFoldDB" id="A0A382EJ63"/>
<dbReference type="GO" id="GO:0005506">
    <property type="term" value="F:iron ion binding"/>
    <property type="evidence" value="ECO:0007669"/>
    <property type="project" value="InterPro"/>
</dbReference>
<evidence type="ECO:0008006" key="9">
    <source>
        <dbReference type="Google" id="ProtNLM"/>
    </source>
</evidence>
<dbReference type="NCBIfam" id="TIGR03037">
    <property type="entry name" value="anthran_nbaC"/>
    <property type="match status" value="1"/>
</dbReference>
<evidence type="ECO:0000256" key="1">
    <source>
        <dbReference type="ARBA" id="ARBA00001954"/>
    </source>
</evidence>
<keyword evidence="6" id="KW-0560">Oxidoreductase</keyword>
<protein>
    <recommendedName>
        <fullName evidence="9">3-hydroxyanthranilate 3,4-dioxygenase</fullName>
    </recommendedName>
</protein>
<evidence type="ECO:0000256" key="6">
    <source>
        <dbReference type="ARBA" id="ARBA00023002"/>
    </source>
</evidence>
<accession>A0A382EJ63</accession>
<dbReference type="GO" id="GO:0019363">
    <property type="term" value="P:pyridine nucleotide biosynthetic process"/>
    <property type="evidence" value="ECO:0007669"/>
    <property type="project" value="UniProtKB-KW"/>
</dbReference>
<dbReference type="PANTHER" id="PTHR15497">
    <property type="entry name" value="3-HYDROXYANTHRANILATE 3,4-DIOXYGENASE"/>
    <property type="match status" value="1"/>
</dbReference>